<gene>
    <name evidence="2" type="ORF">PNOK_0602500</name>
</gene>
<proteinExistence type="predicted"/>
<evidence type="ECO:0000313" key="2">
    <source>
        <dbReference type="EMBL" id="PAV19181.1"/>
    </source>
</evidence>
<keyword evidence="3" id="KW-1185">Reference proteome</keyword>
<comment type="caution">
    <text evidence="2">The sequence shown here is derived from an EMBL/GenBank/DDBJ whole genome shotgun (WGS) entry which is preliminary data.</text>
</comment>
<dbReference type="Proteomes" id="UP000217199">
    <property type="component" value="Unassembled WGS sequence"/>
</dbReference>
<protein>
    <submittedName>
        <fullName evidence="2">Uncharacterized protein</fullName>
    </submittedName>
</protein>
<organism evidence="2 3">
    <name type="scientific">Pyrrhoderma noxium</name>
    <dbReference type="NCBI Taxonomy" id="2282107"/>
    <lineage>
        <taxon>Eukaryota</taxon>
        <taxon>Fungi</taxon>
        <taxon>Dikarya</taxon>
        <taxon>Basidiomycota</taxon>
        <taxon>Agaricomycotina</taxon>
        <taxon>Agaricomycetes</taxon>
        <taxon>Hymenochaetales</taxon>
        <taxon>Hymenochaetaceae</taxon>
        <taxon>Pyrrhoderma</taxon>
    </lineage>
</organism>
<evidence type="ECO:0000256" key="1">
    <source>
        <dbReference type="SAM" id="MobiDB-lite"/>
    </source>
</evidence>
<evidence type="ECO:0000313" key="3">
    <source>
        <dbReference type="Proteomes" id="UP000217199"/>
    </source>
</evidence>
<dbReference type="InParanoid" id="A0A286UHU7"/>
<dbReference type="AlphaFoldDB" id="A0A286UHU7"/>
<accession>A0A286UHU7</accession>
<reference evidence="2 3" key="1">
    <citation type="journal article" date="2017" name="Mol. Ecol.">
        <title>Comparative and population genomic landscape of Phellinus noxius: A hypervariable fungus causing root rot in trees.</title>
        <authorList>
            <person name="Chung C.L."/>
            <person name="Lee T.J."/>
            <person name="Akiba M."/>
            <person name="Lee H.H."/>
            <person name="Kuo T.H."/>
            <person name="Liu D."/>
            <person name="Ke H.M."/>
            <person name="Yokoi T."/>
            <person name="Roa M.B."/>
            <person name="Lu M.J."/>
            <person name="Chang Y.Y."/>
            <person name="Ann P.J."/>
            <person name="Tsai J.N."/>
            <person name="Chen C.Y."/>
            <person name="Tzean S.S."/>
            <person name="Ota Y."/>
            <person name="Hattori T."/>
            <person name="Sahashi N."/>
            <person name="Liou R.F."/>
            <person name="Kikuchi T."/>
            <person name="Tsai I.J."/>
        </authorList>
    </citation>
    <scope>NUCLEOTIDE SEQUENCE [LARGE SCALE GENOMIC DNA]</scope>
    <source>
        <strain evidence="2 3">FFPRI411160</strain>
    </source>
</reference>
<dbReference type="EMBL" id="NBII01000005">
    <property type="protein sequence ID" value="PAV19181.1"/>
    <property type="molecule type" value="Genomic_DNA"/>
</dbReference>
<name>A0A286UHU7_9AGAM</name>
<sequence>MTSSGASPSKCRVLSPGGSSSPEVCTPRARSPGRKHDKCSNLLVGGMDRRMPDILVPLDEMPSHALAETWKYLYLIVRLQ</sequence>
<feature type="region of interest" description="Disordered" evidence="1">
    <location>
        <begin position="1"/>
        <end position="40"/>
    </location>
</feature>